<organism evidence="7 8">
    <name type="scientific">Helicostylum pulchrum</name>
    <dbReference type="NCBI Taxonomy" id="562976"/>
    <lineage>
        <taxon>Eukaryota</taxon>
        <taxon>Fungi</taxon>
        <taxon>Fungi incertae sedis</taxon>
        <taxon>Mucoromycota</taxon>
        <taxon>Mucoromycotina</taxon>
        <taxon>Mucoromycetes</taxon>
        <taxon>Mucorales</taxon>
        <taxon>Mucorineae</taxon>
        <taxon>Mucoraceae</taxon>
        <taxon>Helicostylum</taxon>
    </lineage>
</organism>
<protein>
    <recommendedName>
        <fullName evidence="3">Ribosome biogenesis protein SLX9</fullName>
    </recommendedName>
</protein>
<evidence type="ECO:0000313" key="8">
    <source>
        <dbReference type="Proteomes" id="UP001476247"/>
    </source>
</evidence>
<gene>
    <name evidence="7" type="ORF">HPULCUR_010684</name>
</gene>
<evidence type="ECO:0000256" key="2">
    <source>
        <dbReference type="ARBA" id="ARBA00011022"/>
    </source>
</evidence>
<feature type="transmembrane region" description="Helical" evidence="6">
    <location>
        <begin position="251"/>
        <end position="272"/>
    </location>
</feature>
<comment type="subcellular location">
    <subcellularLocation>
        <location evidence="1">Nucleus</location>
        <location evidence="1">Nucleolus</location>
    </subcellularLocation>
</comment>
<comment type="caution">
    <text evidence="7">The sequence shown here is derived from an EMBL/GenBank/DDBJ whole genome shotgun (WGS) entry which is preliminary data.</text>
</comment>
<evidence type="ECO:0000256" key="5">
    <source>
        <dbReference type="SAM" id="MobiDB-lite"/>
    </source>
</evidence>
<dbReference type="InterPro" id="IPR028160">
    <property type="entry name" value="Slx9-like"/>
</dbReference>
<evidence type="ECO:0000256" key="1">
    <source>
        <dbReference type="ARBA" id="ARBA00004604"/>
    </source>
</evidence>
<dbReference type="Pfam" id="PF15341">
    <property type="entry name" value="SLX9"/>
    <property type="match status" value="1"/>
</dbReference>
<evidence type="ECO:0000256" key="6">
    <source>
        <dbReference type="SAM" id="Phobius"/>
    </source>
</evidence>
<reference evidence="7 8" key="1">
    <citation type="submission" date="2024-04" db="EMBL/GenBank/DDBJ databases">
        <title>genome sequences of Mucor flavus KT1a and Helicostylum pulchrum KT1b strains isolation_sourced from the surface of a dry-aged beef.</title>
        <authorList>
            <person name="Toyotome T."/>
            <person name="Hosono M."/>
            <person name="Torimaru M."/>
            <person name="Fukuda K."/>
            <person name="Mikami N."/>
        </authorList>
    </citation>
    <scope>NUCLEOTIDE SEQUENCE [LARGE SCALE GENOMIC DNA]</scope>
    <source>
        <strain evidence="7 8">KT1b</strain>
    </source>
</reference>
<keyword evidence="8" id="KW-1185">Reference proteome</keyword>
<keyword evidence="6" id="KW-0812">Transmembrane</keyword>
<accession>A0ABP9YDY1</accession>
<evidence type="ECO:0000256" key="3">
    <source>
        <dbReference type="ARBA" id="ARBA00021321"/>
    </source>
</evidence>
<comment type="similarity">
    <text evidence="2">Belongs to the SLX9 family.</text>
</comment>
<evidence type="ECO:0000256" key="4">
    <source>
        <dbReference type="ARBA" id="ARBA00023242"/>
    </source>
</evidence>
<proteinExistence type="inferred from homology"/>
<keyword evidence="4" id="KW-0539">Nucleus</keyword>
<feature type="transmembrane region" description="Helical" evidence="6">
    <location>
        <begin position="174"/>
        <end position="195"/>
    </location>
</feature>
<keyword evidence="6" id="KW-1133">Transmembrane helix</keyword>
<keyword evidence="6" id="KW-0472">Membrane</keyword>
<sequence>MPKASKSRSKKVDTPLRQRKFAVPEKEVLEKIVTDGEEISTEPAHNFEAAKKEYKKKARHEAWLEKLDHAYALKKKQKKKENRKKNGLKADLSSFHDVLESISIKPKSEFASEATHSKKLEQVKEPAVPTNKIRSKKAKKQAEMQEIVRMQKIHRLRMARAAGILTMNNSRGTVFAITANAIAVLIVTLVNFILFVMNKKDFDVWCIRTSVGYVEYEYLEANNNTAIPQNKLSDTQDIYNCDRLFYAEVKWSLLCLVIMCIVYVHWILIVAARKAYNFYYQRSEGPPMSEFSNIAPKSKRSKTLNVFRNVKPSKSIMKEILTHRQYGEFIPSEDTFHQEKLSTVGNNENLDSNIIQFEDNLYNSKEIKPPCNAFYNKKMLDANSSNYSVSDNGSTVINFGA</sequence>
<dbReference type="EMBL" id="BAABUJ010000042">
    <property type="protein sequence ID" value="GAA5805171.1"/>
    <property type="molecule type" value="Genomic_DNA"/>
</dbReference>
<name>A0ABP9YDY1_9FUNG</name>
<feature type="region of interest" description="Disordered" evidence="5">
    <location>
        <begin position="122"/>
        <end position="141"/>
    </location>
</feature>
<evidence type="ECO:0000313" key="7">
    <source>
        <dbReference type="EMBL" id="GAA5805171.1"/>
    </source>
</evidence>
<dbReference type="Proteomes" id="UP001476247">
    <property type="component" value="Unassembled WGS sequence"/>
</dbReference>